<sequence>MLMTIPRIPARNPIKERLRRLRILAIAANLRGRIRFKKNRDKKLICERKVSSRALIAPISVHDLFPNDLLLPREPVRSSTSLRELLVATSPHLIKSLSSNDPFHEELYEKKPRISRSVTSRDWTPKPAFDAKDKSNSIATAKQDNNIKTLWKLDALAHMFANKNQLANLNNGPAWKSLGKCCTRGCDVSQDEKPINGQMNDVSPVTPIKTLISNVKSEVVTSVACLSPIRPVYSPPTVSDESSVFEEHIPVTLLPRDSMEFVTPNRRLRYQYADSFTDDVQGKILAPLCEFDGCETIGGTTCDSEIKVVVKTPRSETSLNNNTSYDSNVVSDAFSSFSRIQDDEPLIEDTVSDRRER</sequence>
<dbReference type="WBParaSite" id="MBELARI_LOCUS17630">
    <property type="protein sequence ID" value="MBELARI_LOCUS17630"/>
    <property type="gene ID" value="MBELARI_LOCUS17630"/>
</dbReference>
<evidence type="ECO:0000313" key="3">
    <source>
        <dbReference type="WBParaSite" id="MBELARI_LOCUS17630"/>
    </source>
</evidence>
<reference evidence="3" key="1">
    <citation type="submission" date="2024-02" db="UniProtKB">
        <authorList>
            <consortium name="WormBaseParasite"/>
        </authorList>
    </citation>
    <scope>IDENTIFICATION</scope>
</reference>
<evidence type="ECO:0000313" key="2">
    <source>
        <dbReference type="Proteomes" id="UP000887575"/>
    </source>
</evidence>
<dbReference type="Proteomes" id="UP000887575">
    <property type="component" value="Unassembled WGS sequence"/>
</dbReference>
<feature type="region of interest" description="Disordered" evidence="1">
    <location>
        <begin position="114"/>
        <end position="137"/>
    </location>
</feature>
<name>A0AAF3ETZ9_9BILA</name>
<keyword evidence="2" id="KW-1185">Reference proteome</keyword>
<organism evidence="2 3">
    <name type="scientific">Mesorhabditis belari</name>
    <dbReference type="NCBI Taxonomy" id="2138241"/>
    <lineage>
        <taxon>Eukaryota</taxon>
        <taxon>Metazoa</taxon>
        <taxon>Ecdysozoa</taxon>
        <taxon>Nematoda</taxon>
        <taxon>Chromadorea</taxon>
        <taxon>Rhabditida</taxon>
        <taxon>Rhabditina</taxon>
        <taxon>Rhabditomorpha</taxon>
        <taxon>Rhabditoidea</taxon>
        <taxon>Rhabditidae</taxon>
        <taxon>Mesorhabditinae</taxon>
        <taxon>Mesorhabditis</taxon>
    </lineage>
</organism>
<protein>
    <submittedName>
        <fullName evidence="3">Uncharacterized protein</fullName>
    </submittedName>
</protein>
<proteinExistence type="predicted"/>
<accession>A0AAF3ETZ9</accession>
<dbReference type="AlphaFoldDB" id="A0AAF3ETZ9"/>
<evidence type="ECO:0000256" key="1">
    <source>
        <dbReference type="SAM" id="MobiDB-lite"/>
    </source>
</evidence>